<dbReference type="GO" id="GO:0005737">
    <property type="term" value="C:cytoplasm"/>
    <property type="evidence" value="ECO:0007669"/>
    <property type="project" value="TreeGrafter"/>
</dbReference>
<dbReference type="GO" id="GO:0031054">
    <property type="term" value="P:pre-miRNA processing"/>
    <property type="evidence" value="ECO:0007669"/>
    <property type="project" value="TreeGrafter"/>
</dbReference>
<feature type="region of interest" description="Disordered" evidence="1">
    <location>
        <begin position="1"/>
        <end position="28"/>
    </location>
</feature>
<organism evidence="3 4">
    <name type="scientific">Eschrichtius robustus</name>
    <name type="common">California gray whale</name>
    <name type="synonym">Eschrichtius gibbosus</name>
    <dbReference type="NCBI Taxonomy" id="9764"/>
    <lineage>
        <taxon>Eukaryota</taxon>
        <taxon>Metazoa</taxon>
        <taxon>Chordata</taxon>
        <taxon>Craniata</taxon>
        <taxon>Vertebrata</taxon>
        <taxon>Euteleostomi</taxon>
        <taxon>Mammalia</taxon>
        <taxon>Eutheria</taxon>
        <taxon>Laurasiatheria</taxon>
        <taxon>Artiodactyla</taxon>
        <taxon>Whippomorpha</taxon>
        <taxon>Cetacea</taxon>
        <taxon>Mysticeti</taxon>
        <taxon>Eschrichtiidae</taxon>
        <taxon>Eschrichtius</taxon>
    </lineage>
</organism>
<dbReference type="InterPro" id="IPR051373">
    <property type="entry name" value="Lin-28_RNA-binding"/>
</dbReference>
<dbReference type="Proteomes" id="UP001159641">
    <property type="component" value="Unassembled WGS sequence"/>
</dbReference>
<accession>A0AB34I353</accession>
<dbReference type="AlphaFoldDB" id="A0AB34I353"/>
<reference evidence="3 4" key="1">
    <citation type="submission" date="2022-11" db="EMBL/GenBank/DDBJ databases">
        <title>Whole genome sequence of Eschrichtius robustus ER-17-0199.</title>
        <authorList>
            <person name="Bruniche-Olsen A."/>
            <person name="Black A.N."/>
            <person name="Fields C.J."/>
            <person name="Walden K."/>
            <person name="Dewoody J.A."/>
        </authorList>
    </citation>
    <scope>NUCLEOTIDE SEQUENCE [LARGE SCALE GENOMIC DNA]</scope>
    <source>
        <strain evidence="3">ER-17-0199</strain>
        <tissue evidence="3">Blubber</tissue>
    </source>
</reference>
<dbReference type="InterPro" id="IPR002059">
    <property type="entry name" value="CSP_DNA-bd"/>
</dbReference>
<dbReference type="PANTHER" id="PTHR46109:SF2">
    <property type="entry name" value="PROTEIN LIN-28 HOMOLOG A"/>
    <property type="match status" value="1"/>
</dbReference>
<evidence type="ECO:0000313" key="3">
    <source>
        <dbReference type="EMBL" id="KAJ8797760.1"/>
    </source>
</evidence>
<dbReference type="Gene3D" id="2.40.50.140">
    <property type="entry name" value="Nucleic acid-binding proteins"/>
    <property type="match status" value="1"/>
</dbReference>
<keyword evidence="4" id="KW-1185">Reference proteome</keyword>
<feature type="domain" description="CSD" evidence="2">
    <location>
        <begin position="47"/>
        <end position="88"/>
    </location>
</feature>
<comment type="caution">
    <text evidence="3">The sequence shown here is derived from an EMBL/GenBank/DDBJ whole genome shotgun (WGS) entry which is preliminary data.</text>
</comment>
<dbReference type="EMBL" id="JAIQCJ010000154">
    <property type="protein sequence ID" value="KAJ8797760.1"/>
    <property type="molecule type" value="Genomic_DNA"/>
</dbReference>
<dbReference type="SUPFAM" id="SSF50249">
    <property type="entry name" value="Nucleic acid-binding proteins"/>
    <property type="match status" value="1"/>
</dbReference>
<dbReference type="GO" id="GO:0005634">
    <property type="term" value="C:nucleus"/>
    <property type="evidence" value="ECO:0007669"/>
    <property type="project" value="TreeGrafter"/>
</dbReference>
<dbReference type="GO" id="GO:0003729">
    <property type="term" value="F:mRNA binding"/>
    <property type="evidence" value="ECO:0007669"/>
    <property type="project" value="TreeGrafter"/>
</dbReference>
<gene>
    <name evidence="3" type="ORF">J1605_016962</name>
</gene>
<evidence type="ECO:0000313" key="4">
    <source>
        <dbReference type="Proteomes" id="UP001159641"/>
    </source>
</evidence>
<name>A0AB34I353_ESCRO</name>
<evidence type="ECO:0000256" key="1">
    <source>
        <dbReference type="SAM" id="MobiDB-lite"/>
    </source>
</evidence>
<protein>
    <recommendedName>
        <fullName evidence="2">CSD domain-containing protein</fullName>
    </recommendedName>
</protein>
<sequence length="93" mass="10205">MGSMSNQQFAGGCTKGPEEVPESTAGATEEPQLLSWCRHMVTLDSPVDVFVHQSKLHMEGFWSLKEGEAMEFTFKKSAKGLESIQVTSPEAQN</sequence>
<evidence type="ECO:0000259" key="2">
    <source>
        <dbReference type="Pfam" id="PF00313"/>
    </source>
</evidence>
<dbReference type="Pfam" id="PF00313">
    <property type="entry name" value="CSD"/>
    <property type="match status" value="1"/>
</dbReference>
<proteinExistence type="predicted"/>
<dbReference type="InterPro" id="IPR012340">
    <property type="entry name" value="NA-bd_OB-fold"/>
</dbReference>
<dbReference type="PANTHER" id="PTHR46109">
    <property type="entry name" value="PROTEIN LIN-28"/>
    <property type="match status" value="1"/>
</dbReference>